<organism evidence="2 3">
    <name type="scientific">Edaphobacillus lindanitolerans</name>
    <dbReference type="NCBI Taxonomy" id="550447"/>
    <lineage>
        <taxon>Bacteria</taxon>
        <taxon>Bacillati</taxon>
        <taxon>Bacillota</taxon>
        <taxon>Bacilli</taxon>
        <taxon>Bacillales</taxon>
        <taxon>Bacillaceae</taxon>
        <taxon>Edaphobacillus</taxon>
    </lineage>
</organism>
<protein>
    <submittedName>
        <fullName evidence="2">Uncharacterized protein</fullName>
    </submittedName>
</protein>
<dbReference type="PROSITE" id="PS51257">
    <property type="entry name" value="PROKAR_LIPOPROTEIN"/>
    <property type="match status" value="1"/>
</dbReference>
<dbReference type="OrthoDB" id="2451908at2"/>
<dbReference type="EMBL" id="FTPL01000002">
    <property type="protein sequence ID" value="SIT81314.1"/>
    <property type="molecule type" value="Genomic_DNA"/>
</dbReference>
<evidence type="ECO:0000313" key="3">
    <source>
        <dbReference type="Proteomes" id="UP000187550"/>
    </source>
</evidence>
<feature type="chain" id="PRO_5039729152" evidence="1">
    <location>
        <begin position="22"/>
        <end position="186"/>
    </location>
</feature>
<evidence type="ECO:0000256" key="1">
    <source>
        <dbReference type="SAM" id="SignalP"/>
    </source>
</evidence>
<sequence length="186" mass="20166">MKKLFVFTVAAVLLSACGTSGTGGGSGDAPKAEDKLSVPVEGMEEAKGFITDIDGDRVLVNDIYYTIDDETHFVSIGDGAERELESGDLEKGMRADVYHSGMIARSFPGQGHAAVFVVPKDDLSKRQTEAFQAFLEKEGNGFVVLGKPELGEDTIKFDCTIVESNETYTVELDVESHEYTKEPKSE</sequence>
<reference evidence="3" key="1">
    <citation type="submission" date="2017-01" db="EMBL/GenBank/DDBJ databases">
        <authorList>
            <person name="Varghese N."/>
            <person name="Submissions S."/>
        </authorList>
    </citation>
    <scope>NUCLEOTIDE SEQUENCE [LARGE SCALE GENOMIC DNA]</scope>
    <source>
        <strain evidence="3">MNA4</strain>
    </source>
</reference>
<dbReference type="AlphaFoldDB" id="A0A1U7PP75"/>
<accession>A0A1U7PP75</accession>
<evidence type="ECO:0000313" key="2">
    <source>
        <dbReference type="EMBL" id="SIT81314.1"/>
    </source>
</evidence>
<dbReference type="RefSeq" id="WP_144264320.1">
    <property type="nucleotide sequence ID" value="NZ_FTPL01000002.1"/>
</dbReference>
<dbReference type="Proteomes" id="UP000187550">
    <property type="component" value="Unassembled WGS sequence"/>
</dbReference>
<keyword evidence="1" id="KW-0732">Signal</keyword>
<name>A0A1U7PP75_9BACI</name>
<proteinExistence type="predicted"/>
<dbReference type="STRING" id="550447.SAMN05428946_1393"/>
<keyword evidence="3" id="KW-1185">Reference proteome</keyword>
<gene>
    <name evidence="2" type="ORF">SAMN05428946_1393</name>
</gene>
<feature type="signal peptide" evidence="1">
    <location>
        <begin position="1"/>
        <end position="21"/>
    </location>
</feature>